<reference evidence="1 2" key="1">
    <citation type="submission" date="2022-05" db="EMBL/GenBank/DDBJ databases">
        <authorList>
            <consortium name="Genoscope - CEA"/>
            <person name="William W."/>
        </authorList>
    </citation>
    <scope>NUCLEOTIDE SEQUENCE [LARGE SCALE GENOMIC DNA]</scope>
</reference>
<feature type="non-terminal residue" evidence="1">
    <location>
        <position position="66"/>
    </location>
</feature>
<dbReference type="Proteomes" id="UP001159405">
    <property type="component" value="Unassembled WGS sequence"/>
</dbReference>
<accession>A0ABN8R607</accession>
<keyword evidence="2" id="KW-1185">Reference proteome</keyword>
<dbReference type="EMBL" id="CALNXK010000176">
    <property type="protein sequence ID" value="CAH3172790.1"/>
    <property type="molecule type" value="Genomic_DNA"/>
</dbReference>
<evidence type="ECO:0000313" key="1">
    <source>
        <dbReference type="EMBL" id="CAH3172790.1"/>
    </source>
</evidence>
<comment type="caution">
    <text evidence="1">The sequence shown here is derived from an EMBL/GenBank/DDBJ whole genome shotgun (WGS) entry which is preliminary data.</text>
</comment>
<organism evidence="1 2">
    <name type="scientific">Porites lobata</name>
    <dbReference type="NCBI Taxonomy" id="104759"/>
    <lineage>
        <taxon>Eukaryota</taxon>
        <taxon>Metazoa</taxon>
        <taxon>Cnidaria</taxon>
        <taxon>Anthozoa</taxon>
        <taxon>Hexacorallia</taxon>
        <taxon>Scleractinia</taxon>
        <taxon>Fungiina</taxon>
        <taxon>Poritidae</taxon>
        <taxon>Porites</taxon>
    </lineage>
</organism>
<name>A0ABN8R607_9CNID</name>
<gene>
    <name evidence="1" type="ORF">PLOB_00013222</name>
</gene>
<sequence length="66" mass="7057">MKVIISAILSNFAEIGRDVLAAVVRVNVPGKSLATASVTTEEELGFICDVKLLMSGTWASSREFDV</sequence>
<proteinExistence type="predicted"/>
<protein>
    <submittedName>
        <fullName evidence="1">Uncharacterized protein</fullName>
    </submittedName>
</protein>
<evidence type="ECO:0000313" key="2">
    <source>
        <dbReference type="Proteomes" id="UP001159405"/>
    </source>
</evidence>